<evidence type="ECO:0000313" key="2">
    <source>
        <dbReference type="Proteomes" id="UP000000845"/>
    </source>
</evidence>
<dbReference type="PANTHER" id="PTHR33375:SF1">
    <property type="entry name" value="CHROMOSOME-PARTITIONING PROTEIN PARB-RELATED"/>
    <property type="match status" value="1"/>
</dbReference>
<dbReference type="RefSeq" id="WP_012863565.1">
    <property type="nucleotide sequence ID" value="NC_013518.1"/>
</dbReference>
<dbReference type="EMBL" id="CP001740">
    <property type="protein sequence ID" value="ACZ10990.1"/>
    <property type="molecule type" value="Genomic_DNA"/>
</dbReference>
<dbReference type="Proteomes" id="UP000000845">
    <property type="component" value="Plasmid pSTERM01"/>
</dbReference>
<name>D1AS03_SEBTE</name>
<evidence type="ECO:0008006" key="3">
    <source>
        <dbReference type="Google" id="ProtNLM"/>
    </source>
</evidence>
<dbReference type="InterPro" id="IPR036086">
    <property type="entry name" value="ParB/Sulfiredoxin_sf"/>
</dbReference>
<dbReference type="GO" id="GO:0007059">
    <property type="term" value="P:chromosome segregation"/>
    <property type="evidence" value="ECO:0007669"/>
    <property type="project" value="TreeGrafter"/>
</dbReference>
<dbReference type="InterPro" id="IPR050336">
    <property type="entry name" value="Chromosome_partition/occlusion"/>
</dbReference>
<geneLocation type="plasmid" evidence="1 2">
    <name>pSTERM01</name>
</geneLocation>
<dbReference type="GO" id="GO:0005694">
    <property type="term" value="C:chromosome"/>
    <property type="evidence" value="ECO:0007669"/>
    <property type="project" value="TreeGrafter"/>
</dbReference>
<evidence type="ECO:0000313" key="1">
    <source>
        <dbReference type="EMBL" id="ACZ10990.1"/>
    </source>
</evidence>
<dbReference type="Gene3D" id="1.10.10.2830">
    <property type="match status" value="1"/>
</dbReference>
<dbReference type="KEGG" id="str:Sterm_4158"/>
<organism evidence="1 2">
    <name type="scientific">Sebaldella termitidis (strain ATCC 33386 / NCTC 11300)</name>
    <dbReference type="NCBI Taxonomy" id="526218"/>
    <lineage>
        <taxon>Bacteria</taxon>
        <taxon>Fusobacteriati</taxon>
        <taxon>Fusobacteriota</taxon>
        <taxon>Fusobacteriia</taxon>
        <taxon>Fusobacteriales</taxon>
        <taxon>Leptotrichiaceae</taxon>
        <taxon>Sebaldella</taxon>
    </lineage>
</organism>
<dbReference type="HOGENOM" id="CLU_936560_0_0_0"/>
<protein>
    <recommendedName>
        <fullName evidence="3">ParB-like partition protein</fullName>
    </recommendedName>
</protein>
<dbReference type="AlphaFoldDB" id="D1AS03"/>
<gene>
    <name evidence="1" type="ORF">Sterm_4158</name>
</gene>
<accession>D1AS03</accession>
<dbReference type="SUPFAM" id="SSF110849">
    <property type="entry name" value="ParB/Sulfiredoxin"/>
    <property type="match status" value="1"/>
</dbReference>
<keyword evidence="1" id="KW-0614">Plasmid</keyword>
<sequence>MAKKSIFSNRNPLDNINSGKAKDLMKKLDNDDLIKQEIMKLEGAKLTKIDKEILSKIDFSDREFINREILFDDLLKDEKLHELSKSIGTIGLINPIYLIEKVEGYKILSGFRRSTAIFWGFENIEDYNIVGGNNLVIIPRNAPYELLDTISLHENTLREDLTTLELSLKIWKESRHKNKKIEDIAEDYGISKRSVNRYLRVEKYPEELLEVMDKINIRKADTIYSLLKKKNFSNSSKIINEVLPLEVGEIEKIIKTPAGRSEKISIKTKKKSTIIEIANLLSDEDIEKIKEFINKFI</sequence>
<dbReference type="Gene3D" id="3.90.1530.30">
    <property type="match status" value="1"/>
</dbReference>
<proteinExistence type="predicted"/>
<dbReference type="PANTHER" id="PTHR33375">
    <property type="entry name" value="CHROMOSOME-PARTITIONING PROTEIN PARB-RELATED"/>
    <property type="match status" value="1"/>
</dbReference>
<dbReference type="SUPFAM" id="SSF109709">
    <property type="entry name" value="KorB DNA-binding domain-like"/>
    <property type="match status" value="1"/>
</dbReference>
<keyword evidence="2" id="KW-1185">Reference proteome</keyword>
<reference evidence="1 2" key="1">
    <citation type="journal article" date="2010" name="Stand. Genomic Sci.">
        <title>Complete genome sequence of Sebaldella termitidis type strain (NCTC 11300).</title>
        <authorList>
            <person name="Harmon-Smith M."/>
            <person name="Celia L."/>
            <person name="Chertkov O."/>
            <person name="Lapidus A."/>
            <person name="Copeland A."/>
            <person name="Glavina Del Rio T."/>
            <person name="Nolan M."/>
            <person name="Lucas S."/>
            <person name="Tice H."/>
            <person name="Cheng J.F."/>
            <person name="Han C."/>
            <person name="Detter J.C."/>
            <person name="Bruce D."/>
            <person name="Goodwin L."/>
            <person name="Pitluck S."/>
            <person name="Pati A."/>
            <person name="Liolios K."/>
            <person name="Ivanova N."/>
            <person name="Mavromatis K."/>
            <person name="Mikhailova N."/>
            <person name="Chen A."/>
            <person name="Palaniappan K."/>
            <person name="Land M."/>
            <person name="Hauser L."/>
            <person name="Chang Y.J."/>
            <person name="Jeffries C.D."/>
            <person name="Brettin T."/>
            <person name="Goker M."/>
            <person name="Beck B."/>
            <person name="Bristow J."/>
            <person name="Eisen J.A."/>
            <person name="Markowitz V."/>
            <person name="Hugenholtz P."/>
            <person name="Kyrpides N.C."/>
            <person name="Klenk H.P."/>
            <person name="Chen F."/>
        </authorList>
    </citation>
    <scope>NUCLEOTIDE SEQUENCE [LARGE SCALE GENOMIC DNA]</scope>
    <source>
        <strain evidence="2">ATCC 33386 / NCTC 11300</strain>
        <plasmid evidence="2">Plasmid pSTERM01</plasmid>
    </source>
</reference>